<dbReference type="AlphaFoldDB" id="A0A835JUT3"/>
<evidence type="ECO:0000313" key="2">
    <source>
        <dbReference type="EMBL" id="KAF9674958.1"/>
    </source>
</evidence>
<evidence type="ECO:0000313" key="3">
    <source>
        <dbReference type="Proteomes" id="UP000657918"/>
    </source>
</evidence>
<proteinExistence type="predicted"/>
<dbReference type="EMBL" id="JADGMS010000010">
    <property type="protein sequence ID" value="KAF9674958.1"/>
    <property type="molecule type" value="Genomic_DNA"/>
</dbReference>
<sequence length="293" mass="32352">MKAANMKKEPARKSKPSLAITKQQTHSPFLAPPLIQREHFRVSIDDGAFSSQGRKFDLRTRLLTQTSPIPNPNSSKTKRKQAAVTKNLSNYIPNRFVAVFSTNSIRRLKFFNLGVGIEAFGFKATKALDMSLSWSSNSSARFTGPPTDMLCHCKISGSSTTMLVLSLSQVPLLNFRGNNEARDMKAELQGQMQIKLALQYPALIRYCRGKFKGGGCKLGNEGLRTMLVLMLGGAIGEDIGPLCCNLTHLVHIHRQIQPVANSFCPEGSLAHQLASKWISLEWASPALPISFHR</sequence>
<protein>
    <submittedName>
        <fullName evidence="2">Uncharacterized protein</fullName>
    </submittedName>
</protein>
<feature type="compositionally biased region" description="Basic and acidic residues" evidence="1">
    <location>
        <begin position="1"/>
        <end position="12"/>
    </location>
</feature>
<organism evidence="2 3">
    <name type="scientific">Salix dunnii</name>
    <dbReference type="NCBI Taxonomy" id="1413687"/>
    <lineage>
        <taxon>Eukaryota</taxon>
        <taxon>Viridiplantae</taxon>
        <taxon>Streptophyta</taxon>
        <taxon>Embryophyta</taxon>
        <taxon>Tracheophyta</taxon>
        <taxon>Spermatophyta</taxon>
        <taxon>Magnoliopsida</taxon>
        <taxon>eudicotyledons</taxon>
        <taxon>Gunneridae</taxon>
        <taxon>Pentapetalae</taxon>
        <taxon>rosids</taxon>
        <taxon>fabids</taxon>
        <taxon>Malpighiales</taxon>
        <taxon>Salicaceae</taxon>
        <taxon>Saliceae</taxon>
        <taxon>Salix</taxon>
    </lineage>
</organism>
<comment type="caution">
    <text evidence="2">The sequence shown here is derived from an EMBL/GenBank/DDBJ whole genome shotgun (WGS) entry which is preliminary data.</text>
</comment>
<dbReference type="OrthoDB" id="5607at2759"/>
<accession>A0A835JUT3</accession>
<dbReference type="Proteomes" id="UP000657918">
    <property type="component" value="Unassembled WGS sequence"/>
</dbReference>
<gene>
    <name evidence="2" type="ORF">SADUNF_Sadunf10G0181800</name>
</gene>
<name>A0A835JUT3_9ROSI</name>
<reference evidence="2 3" key="1">
    <citation type="submission" date="2020-10" db="EMBL/GenBank/DDBJ databases">
        <title>Plant Genome Project.</title>
        <authorList>
            <person name="Zhang R.-G."/>
        </authorList>
    </citation>
    <scope>NUCLEOTIDE SEQUENCE [LARGE SCALE GENOMIC DNA]</scope>
    <source>
        <strain evidence="2">FAFU-HL-1</strain>
        <tissue evidence="2">Leaf</tissue>
    </source>
</reference>
<evidence type="ECO:0000256" key="1">
    <source>
        <dbReference type="SAM" id="MobiDB-lite"/>
    </source>
</evidence>
<feature type="region of interest" description="Disordered" evidence="1">
    <location>
        <begin position="1"/>
        <end position="22"/>
    </location>
</feature>
<keyword evidence="3" id="KW-1185">Reference proteome</keyword>